<gene>
    <name evidence="3" type="ORF">JJQ60_06605</name>
</gene>
<keyword evidence="4" id="KW-1185">Reference proteome</keyword>
<dbReference type="Pfam" id="PF13439">
    <property type="entry name" value="Glyco_transf_4"/>
    <property type="match status" value="1"/>
</dbReference>
<dbReference type="GO" id="GO:0016757">
    <property type="term" value="F:glycosyltransferase activity"/>
    <property type="evidence" value="ECO:0007669"/>
    <property type="project" value="InterPro"/>
</dbReference>
<dbReference type="Pfam" id="PF00534">
    <property type="entry name" value="Glycos_transf_1"/>
    <property type="match status" value="1"/>
</dbReference>
<feature type="domain" description="Glycosyltransferase subfamily 4-like N-terminal" evidence="2">
    <location>
        <begin position="14"/>
        <end position="184"/>
    </location>
</feature>
<dbReference type="EMBL" id="JAERQJ010000002">
    <property type="protein sequence ID" value="MBL0683179.1"/>
    <property type="molecule type" value="Genomic_DNA"/>
</dbReference>
<proteinExistence type="predicted"/>
<sequence>MIRILQVFTIMGRGGAESMIMNYYRNLDREKVQFDFLVHRQEKGAFDEEIESLGGVIYRLSTINPFFPANYYKELRAFFKEHNEYTVVHSHLNTFTSFVLKIAEEYKIPYRIAHAHTATEQIKLKDLLHPKSAKEALKKSVKFRLKKRIHNHTTHYFSCGEKAGNWLFGAEQPFKIMNNAIDAEKFAYNTEISEKYKKENSLEDQLVIGHIGNFTDPKNHTYLLKVFQKTLQKKEDCSLVLIGDGPLRKTIENEAKQLAIDHKVHFLGLRSDIPGLCQMLDIFVFPSLYEGLPVTLIEAQAAGLKIFASDTITNEVHITDDISFLSIEDAPSVWADKILEAHKYKRANNFDKIKEHGYDIKSGVKAFEDFYISLTSN</sequence>
<evidence type="ECO:0000259" key="1">
    <source>
        <dbReference type="Pfam" id="PF00534"/>
    </source>
</evidence>
<dbReference type="RefSeq" id="WP_201917919.1">
    <property type="nucleotide sequence ID" value="NZ_BAABAX010000023.1"/>
</dbReference>
<evidence type="ECO:0000313" key="3">
    <source>
        <dbReference type="EMBL" id="MBL0683179.1"/>
    </source>
</evidence>
<organism evidence="3 4">
    <name type="scientific">Aquimarina mytili</name>
    <dbReference type="NCBI Taxonomy" id="874423"/>
    <lineage>
        <taxon>Bacteria</taxon>
        <taxon>Pseudomonadati</taxon>
        <taxon>Bacteroidota</taxon>
        <taxon>Flavobacteriia</taxon>
        <taxon>Flavobacteriales</taxon>
        <taxon>Flavobacteriaceae</taxon>
        <taxon>Aquimarina</taxon>
    </lineage>
</organism>
<evidence type="ECO:0000259" key="2">
    <source>
        <dbReference type="Pfam" id="PF13439"/>
    </source>
</evidence>
<feature type="domain" description="Glycosyl transferase family 1" evidence="1">
    <location>
        <begin position="194"/>
        <end position="343"/>
    </location>
</feature>
<dbReference type="Proteomes" id="UP000651057">
    <property type="component" value="Unassembled WGS sequence"/>
</dbReference>
<evidence type="ECO:0000313" key="4">
    <source>
        <dbReference type="Proteomes" id="UP000651057"/>
    </source>
</evidence>
<comment type="caution">
    <text evidence="3">The sequence shown here is derived from an EMBL/GenBank/DDBJ whole genome shotgun (WGS) entry which is preliminary data.</text>
</comment>
<dbReference type="AlphaFoldDB" id="A0A937A2G2"/>
<dbReference type="InterPro" id="IPR050194">
    <property type="entry name" value="Glycosyltransferase_grp1"/>
</dbReference>
<dbReference type="CDD" id="cd03812">
    <property type="entry name" value="GT4_CapH-like"/>
    <property type="match status" value="1"/>
</dbReference>
<dbReference type="InterPro" id="IPR001296">
    <property type="entry name" value="Glyco_trans_1"/>
</dbReference>
<dbReference type="PANTHER" id="PTHR45947:SF3">
    <property type="entry name" value="SULFOQUINOVOSYL TRANSFERASE SQD2"/>
    <property type="match status" value="1"/>
</dbReference>
<name>A0A937A2G2_9FLAO</name>
<reference evidence="3" key="1">
    <citation type="submission" date="2021-01" db="EMBL/GenBank/DDBJ databases">
        <authorList>
            <person name="Zhong Y.L."/>
        </authorList>
    </citation>
    <scope>NUCLEOTIDE SEQUENCE</scope>
    <source>
        <strain evidence="3">KCTC 23302</strain>
    </source>
</reference>
<dbReference type="SUPFAM" id="SSF53756">
    <property type="entry name" value="UDP-Glycosyltransferase/glycogen phosphorylase"/>
    <property type="match status" value="1"/>
</dbReference>
<protein>
    <submittedName>
        <fullName evidence="3">Glycosyltransferase family 1 protein</fullName>
    </submittedName>
</protein>
<dbReference type="PANTHER" id="PTHR45947">
    <property type="entry name" value="SULFOQUINOVOSYL TRANSFERASE SQD2"/>
    <property type="match status" value="1"/>
</dbReference>
<dbReference type="Gene3D" id="3.40.50.2000">
    <property type="entry name" value="Glycogen Phosphorylase B"/>
    <property type="match status" value="2"/>
</dbReference>
<dbReference type="InterPro" id="IPR028098">
    <property type="entry name" value="Glyco_trans_4-like_N"/>
</dbReference>
<accession>A0A937A2G2</accession>